<accession>A0A9X3CVI2</accession>
<dbReference type="RefSeq" id="WP_266068725.1">
    <property type="nucleotide sequence ID" value="NZ_JAPJDA010000006.1"/>
</dbReference>
<sequence length="423" mass="48931">MKKTLVKKILVVAESIDVEDSSGTKGRVALIKNLSRAGFHVVVYHYTRQEIQLPGIRCVALNEDRKSILFFLSRLERHLRKKIGINLNPYIERWLGFSLTFLNDRNSITGGLRKIKDIDPDMVLTLSKGASFRPHYAMLNFQQWHDKWMAYIHDPYPFASYPRPYDYVEPGHQQKRKFFLKIASKAKYACYPSTLLAEWMESYYLPLKGKRIIIPHQIVEEKINTTELPKFFLQEAFTIVHAGALMGARNPMGLIEAFKRFVKEVPEAAANSQLLFLGPESRYTEEFAKIKKGVPQFYSSDGNLPFEQVQTLQNRAAVNVILEAKGPISPFLPGKFPHCIQARKPILLLGPYYSESRRLLGNDYPWWSEIDDEERIKLNISKLYKSWLQNKSSLSEGYGELLNYLSVMHLKRVIKKIGNYDFT</sequence>
<dbReference type="EMBL" id="JAPJDA010000006">
    <property type="protein sequence ID" value="MCX2837493.1"/>
    <property type="molecule type" value="Genomic_DNA"/>
</dbReference>
<reference evidence="1" key="1">
    <citation type="submission" date="2022-11" db="EMBL/GenBank/DDBJ databases">
        <title>Salinimicrobium profundisediminis sp. nov., isolated from deep-sea sediment of the Mariana Trench.</title>
        <authorList>
            <person name="Fu H."/>
        </authorList>
    </citation>
    <scope>NUCLEOTIDE SEQUENCE</scope>
    <source>
        <strain evidence="1">MT39</strain>
    </source>
</reference>
<evidence type="ECO:0000313" key="1">
    <source>
        <dbReference type="EMBL" id="MCX2837493.1"/>
    </source>
</evidence>
<dbReference type="SUPFAM" id="SSF53756">
    <property type="entry name" value="UDP-Glycosyltransferase/glycogen phosphorylase"/>
    <property type="match status" value="1"/>
</dbReference>
<organism evidence="1 2">
    <name type="scientific">Salinimicrobium profundisediminis</name>
    <dbReference type="NCBI Taxonomy" id="2994553"/>
    <lineage>
        <taxon>Bacteria</taxon>
        <taxon>Pseudomonadati</taxon>
        <taxon>Bacteroidota</taxon>
        <taxon>Flavobacteriia</taxon>
        <taxon>Flavobacteriales</taxon>
        <taxon>Flavobacteriaceae</taxon>
        <taxon>Salinimicrobium</taxon>
    </lineage>
</organism>
<proteinExistence type="predicted"/>
<dbReference type="Proteomes" id="UP001148482">
    <property type="component" value="Unassembled WGS sequence"/>
</dbReference>
<protein>
    <submittedName>
        <fullName evidence="1">UDP-glycosyltransferase</fullName>
    </submittedName>
</protein>
<comment type="caution">
    <text evidence="1">The sequence shown here is derived from an EMBL/GenBank/DDBJ whole genome shotgun (WGS) entry which is preliminary data.</text>
</comment>
<dbReference type="AlphaFoldDB" id="A0A9X3CVI2"/>
<keyword evidence="2" id="KW-1185">Reference proteome</keyword>
<evidence type="ECO:0000313" key="2">
    <source>
        <dbReference type="Proteomes" id="UP001148482"/>
    </source>
</evidence>
<name>A0A9X3CVI2_9FLAO</name>
<gene>
    <name evidence="1" type="ORF">OQ279_04950</name>
</gene>